<proteinExistence type="inferred from homology"/>
<reference evidence="13 14" key="1">
    <citation type="submission" date="2019-07" db="EMBL/GenBank/DDBJ databases">
        <title>Genomic Encyclopedia of Type Strains, Phase IV (KMG-IV): sequencing the most valuable type-strain genomes for metagenomic binning, comparative biology and taxonomic classification.</title>
        <authorList>
            <person name="Goeker M."/>
        </authorList>
    </citation>
    <scope>NUCLEOTIDE SEQUENCE [LARGE SCALE GENOMIC DNA]</scope>
    <source>
        <strain evidence="13 14">DSM 44831</strain>
    </source>
</reference>
<dbReference type="Proteomes" id="UP000798951">
    <property type="component" value="Unassembled WGS sequence"/>
</dbReference>
<comment type="subunit">
    <text evidence="11">Monomer.</text>
</comment>
<dbReference type="EMBL" id="VMSD01000003">
    <property type="protein sequence ID" value="KAF0847464.1"/>
    <property type="molecule type" value="Genomic_DNA"/>
</dbReference>
<dbReference type="CDD" id="cd00464">
    <property type="entry name" value="SK"/>
    <property type="match status" value="1"/>
</dbReference>
<feature type="compositionally biased region" description="Basic and acidic residues" evidence="12">
    <location>
        <begin position="490"/>
        <end position="511"/>
    </location>
</feature>
<evidence type="ECO:0000256" key="3">
    <source>
        <dbReference type="ARBA" id="ARBA00012154"/>
    </source>
</evidence>
<dbReference type="InterPro" id="IPR023000">
    <property type="entry name" value="Shikimate_kinase_CS"/>
</dbReference>
<feature type="binding site" evidence="11">
    <location>
        <position position="112"/>
    </location>
    <ligand>
        <name>substrate</name>
    </ligand>
</feature>
<accession>A0ABQ6YNU4</accession>
<feature type="compositionally biased region" description="Low complexity" evidence="12">
    <location>
        <begin position="284"/>
        <end position="302"/>
    </location>
</feature>
<evidence type="ECO:0000256" key="1">
    <source>
        <dbReference type="ARBA" id="ARBA00004842"/>
    </source>
</evidence>
<dbReference type="InterPro" id="IPR031322">
    <property type="entry name" value="Shikimate/glucono_kinase"/>
</dbReference>
<keyword evidence="14" id="KW-1185">Reference proteome</keyword>
<feature type="binding site" evidence="11">
    <location>
        <position position="171"/>
    </location>
    <ligand>
        <name>ATP</name>
        <dbReference type="ChEBI" id="CHEBI:30616"/>
    </ligand>
</feature>
<keyword evidence="11" id="KW-0460">Magnesium</keyword>
<dbReference type="Pfam" id="PF01202">
    <property type="entry name" value="SKI"/>
    <property type="match status" value="1"/>
</dbReference>
<dbReference type="InterPro" id="IPR000623">
    <property type="entry name" value="Shikimate_kinase/TSH1"/>
</dbReference>
<feature type="binding site" evidence="11">
    <location>
        <position position="134"/>
    </location>
    <ligand>
        <name>substrate</name>
    </ligand>
</feature>
<feature type="compositionally biased region" description="Polar residues" evidence="12">
    <location>
        <begin position="329"/>
        <end position="341"/>
    </location>
</feature>
<evidence type="ECO:0000256" key="10">
    <source>
        <dbReference type="ARBA" id="ARBA00048567"/>
    </source>
</evidence>
<comment type="similarity">
    <text evidence="2 11">Belongs to the shikimate kinase family.</text>
</comment>
<comment type="cofactor">
    <cofactor evidence="11">
        <name>Mg(2+)</name>
        <dbReference type="ChEBI" id="CHEBI:18420"/>
    </cofactor>
    <text evidence="11">Binds 1 Mg(2+) ion per subunit.</text>
</comment>
<keyword evidence="11" id="KW-0963">Cytoplasm</keyword>
<dbReference type="InterPro" id="IPR027417">
    <property type="entry name" value="P-loop_NTPase"/>
</dbReference>
<dbReference type="SUPFAM" id="SSF52540">
    <property type="entry name" value="P-loop containing nucleoside triphosphate hydrolases"/>
    <property type="match status" value="1"/>
</dbReference>
<protein>
    <recommendedName>
        <fullName evidence="3 11">Shikimate kinase</fullName>
        <shortName evidence="11">SK</shortName>
        <ecNumber evidence="3 11">2.7.1.71</ecNumber>
    </recommendedName>
</protein>
<feature type="compositionally biased region" description="Basic and acidic residues" evidence="12">
    <location>
        <begin position="542"/>
        <end position="556"/>
    </location>
</feature>
<organism evidence="13 14">
    <name type="scientific">Nocardia caishijiensis</name>
    <dbReference type="NCBI Taxonomy" id="184756"/>
    <lineage>
        <taxon>Bacteria</taxon>
        <taxon>Bacillati</taxon>
        <taxon>Actinomycetota</taxon>
        <taxon>Actinomycetes</taxon>
        <taxon>Mycobacteriales</taxon>
        <taxon>Nocardiaceae</taxon>
        <taxon>Nocardia</taxon>
    </lineage>
</organism>
<gene>
    <name evidence="11" type="primary">aroK</name>
    <name evidence="13" type="ORF">FNL39_103362</name>
</gene>
<feature type="compositionally biased region" description="Low complexity" evidence="12">
    <location>
        <begin position="417"/>
        <end position="441"/>
    </location>
</feature>
<keyword evidence="4 11" id="KW-0028">Amino-acid biosynthesis</keyword>
<feature type="binding site" evidence="11">
    <location>
        <position position="70"/>
    </location>
    <ligand>
        <name>Mg(2+)</name>
        <dbReference type="ChEBI" id="CHEBI:18420"/>
    </ligand>
</feature>
<comment type="subcellular location">
    <subcellularLocation>
        <location evidence="11">Cytoplasm</location>
    </subcellularLocation>
</comment>
<sequence>MTTPGQEGTARDADAGPSSTTAAPGTEPTDHTTTSGADASDGSGAKAGDETVVAARARVVLVGPPGSGKSTIGRKLARELGVELFDTDAGIEVETGRSIPEIFATDGEPEFRRIEEQVVRRAVLEHEGVVSLGGGSVLSARTREVLRGATVVYLEISVGEGLRRTGSSTARPLLNGADPAAKYRELMKQRRPLYREVATVRVRTDGRSPGRVVRMILGRLGLESVRTDIARTADAVNPTPPLSSTAPGSGSSRSKARRRSRARAAAARRGEMLAASGTQGDNDATTAAAARSASGRAVSGEAPPGENRRSRRNRSRRRGSRSRAVGGATDSTRSAEKTGTASADDARPGDHTDDRPQPTDRGHIDTGVGERAGGTARRTADSGAESSAEHTEDARATRPTRRGRAAQPGSRTDSAPGAPTDAVDTTGATPAATGRTSGSPESSRRRRGGRGSRGGARQSRRRSSTDHGAEPSTGSARRTDTHTGSTPAHDTGRIDTRSGRDISLDSTDRPGTRAAGESTDRPGTRAAGDSTDRPGTRAAGDSTDRPGTHADTDRIDSSVGDTDPRGAQQPPARGRAAAPGAGEPVPGSWRARPRRRATRRMTNDPRESEQRT</sequence>
<evidence type="ECO:0000256" key="8">
    <source>
        <dbReference type="ARBA" id="ARBA00022840"/>
    </source>
</evidence>
<evidence type="ECO:0000256" key="11">
    <source>
        <dbReference type="HAMAP-Rule" id="MF_00109"/>
    </source>
</evidence>
<evidence type="ECO:0000256" key="7">
    <source>
        <dbReference type="ARBA" id="ARBA00022777"/>
    </source>
</evidence>
<feature type="compositionally biased region" description="Low complexity" evidence="12">
    <location>
        <begin position="565"/>
        <end position="582"/>
    </location>
</feature>
<evidence type="ECO:0000256" key="9">
    <source>
        <dbReference type="ARBA" id="ARBA00023141"/>
    </source>
</evidence>
<keyword evidence="6 11" id="KW-0547">Nucleotide-binding</keyword>
<comment type="function">
    <text evidence="11">Catalyzes the specific phosphorylation of the 3-hydroxyl group of shikimic acid using ATP as a cosubstrate.</text>
</comment>
<feature type="region of interest" description="Disordered" evidence="12">
    <location>
        <begin position="1"/>
        <end position="48"/>
    </location>
</feature>
<evidence type="ECO:0000256" key="5">
    <source>
        <dbReference type="ARBA" id="ARBA00022679"/>
    </source>
</evidence>
<comment type="caution">
    <text evidence="13">The sequence shown here is derived from an EMBL/GenBank/DDBJ whole genome shotgun (WGS) entry which is preliminary data.</text>
</comment>
<dbReference type="PRINTS" id="PR01100">
    <property type="entry name" value="SHIKIMTKNASE"/>
</dbReference>
<dbReference type="Gene3D" id="3.40.50.300">
    <property type="entry name" value="P-loop containing nucleotide triphosphate hydrolases"/>
    <property type="match status" value="1"/>
</dbReference>
<feature type="compositionally biased region" description="Basic residues" evidence="12">
    <location>
        <begin position="309"/>
        <end position="321"/>
    </location>
</feature>
<dbReference type="PROSITE" id="PS01128">
    <property type="entry name" value="SHIKIMATE_KINASE"/>
    <property type="match status" value="1"/>
</dbReference>
<feature type="compositionally biased region" description="Basic and acidic residues" evidence="12">
    <location>
        <begin position="387"/>
        <end position="396"/>
    </location>
</feature>
<comment type="pathway">
    <text evidence="1 11">Metabolic intermediate biosynthesis; chorismate biosynthesis; chorismate from D-erythrose 4-phosphate and phosphoenolpyruvate: step 5/7.</text>
</comment>
<evidence type="ECO:0000256" key="2">
    <source>
        <dbReference type="ARBA" id="ARBA00006997"/>
    </source>
</evidence>
<keyword evidence="8 11" id="KW-0067">ATP-binding</keyword>
<feature type="region of interest" description="Disordered" evidence="12">
    <location>
        <begin position="231"/>
        <end position="612"/>
    </location>
</feature>
<feature type="binding site" evidence="11">
    <location>
        <position position="207"/>
    </location>
    <ligand>
        <name>ATP</name>
        <dbReference type="ChEBI" id="CHEBI:30616"/>
    </ligand>
</feature>
<feature type="binding site" evidence="11">
    <location>
        <position position="190"/>
    </location>
    <ligand>
        <name>substrate</name>
    </ligand>
</feature>
<dbReference type="PANTHER" id="PTHR21087">
    <property type="entry name" value="SHIKIMATE KINASE"/>
    <property type="match status" value="1"/>
</dbReference>
<evidence type="ECO:0000313" key="14">
    <source>
        <dbReference type="Proteomes" id="UP000798951"/>
    </source>
</evidence>
<feature type="binding site" evidence="11">
    <location>
        <begin position="66"/>
        <end position="71"/>
    </location>
    <ligand>
        <name>ATP</name>
        <dbReference type="ChEBI" id="CHEBI:30616"/>
    </ligand>
</feature>
<dbReference type="HAMAP" id="MF_00109">
    <property type="entry name" value="Shikimate_kinase"/>
    <property type="match status" value="1"/>
</dbReference>
<feature type="compositionally biased region" description="Basic and acidic residues" evidence="12">
    <location>
        <begin position="601"/>
        <end position="612"/>
    </location>
</feature>
<keyword evidence="11" id="KW-0479">Metal-binding</keyword>
<comment type="catalytic activity">
    <reaction evidence="10 11">
        <text>shikimate + ATP = 3-phosphoshikimate + ADP + H(+)</text>
        <dbReference type="Rhea" id="RHEA:13121"/>
        <dbReference type="ChEBI" id="CHEBI:15378"/>
        <dbReference type="ChEBI" id="CHEBI:30616"/>
        <dbReference type="ChEBI" id="CHEBI:36208"/>
        <dbReference type="ChEBI" id="CHEBI:145989"/>
        <dbReference type="ChEBI" id="CHEBI:456216"/>
        <dbReference type="EC" id="2.7.1.71"/>
    </reaction>
</comment>
<evidence type="ECO:0000313" key="13">
    <source>
        <dbReference type="EMBL" id="KAF0847464.1"/>
    </source>
</evidence>
<dbReference type="GO" id="GO:0016301">
    <property type="term" value="F:kinase activity"/>
    <property type="evidence" value="ECO:0007669"/>
    <property type="project" value="UniProtKB-KW"/>
</dbReference>
<name>A0ABQ6YNU4_9NOCA</name>
<evidence type="ECO:0000256" key="6">
    <source>
        <dbReference type="ARBA" id="ARBA00022741"/>
    </source>
</evidence>
<keyword evidence="7 11" id="KW-0418">Kinase</keyword>
<feature type="compositionally biased region" description="Polar residues" evidence="12">
    <location>
        <begin position="472"/>
        <end position="488"/>
    </location>
</feature>
<evidence type="ECO:0000256" key="4">
    <source>
        <dbReference type="ARBA" id="ARBA00022605"/>
    </source>
</evidence>
<feature type="compositionally biased region" description="Low complexity" evidence="12">
    <location>
        <begin position="242"/>
        <end position="253"/>
    </location>
</feature>
<feature type="compositionally biased region" description="Basic and acidic residues" evidence="12">
    <location>
        <begin position="344"/>
        <end position="364"/>
    </location>
</feature>
<dbReference type="EC" id="2.7.1.71" evidence="3 11"/>
<dbReference type="PANTHER" id="PTHR21087:SF16">
    <property type="entry name" value="SHIKIMATE KINASE 1, CHLOROPLASTIC"/>
    <property type="match status" value="1"/>
</dbReference>
<feature type="compositionally biased region" description="Low complexity" evidence="12">
    <location>
        <begin position="263"/>
        <end position="276"/>
    </location>
</feature>
<feature type="compositionally biased region" description="Low complexity" evidence="12">
    <location>
        <begin position="32"/>
        <end position="48"/>
    </location>
</feature>
<keyword evidence="5 11" id="KW-0808">Transferase</keyword>
<feature type="binding site" evidence="11">
    <location>
        <position position="88"/>
    </location>
    <ligand>
        <name>substrate</name>
    </ligand>
</feature>
<keyword evidence="9 11" id="KW-0057">Aromatic amino acid biosynthesis</keyword>
<evidence type="ECO:0000256" key="12">
    <source>
        <dbReference type="SAM" id="MobiDB-lite"/>
    </source>
</evidence>